<sequence>HIVLDTTTCTVIPKLLNAHISHRLFLQPCLPLCTQLAMSNSLFSNSIPMNLVNEYRFKPRSELSIINLIQSEPPNWTGSIAFPKKRNGLIVQIASDFNPD</sequence>
<gene>
    <name evidence="1" type="ORF">COCVIDRAFT_89377</name>
</gene>
<evidence type="ECO:0000313" key="1">
    <source>
        <dbReference type="EMBL" id="EUN30768.1"/>
    </source>
</evidence>
<dbReference type="RefSeq" id="XP_014560359.1">
    <property type="nucleotide sequence ID" value="XM_014704873.1"/>
</dbReference>
<feature type="non-terminal residue" evidence="1">
    <location>
        <position position="1"/>
    </location>
</feature>
<accession>W7EJ98</accession>
<proteinExistence type="predicted"/>
<organism evidence="1 2">
    <name type="scientific">Bipolaris victoriae (strain FI3)</name>
    <name type="common">Victoria blight of oats agent</name>
    <name type="synonym">Cochliobolus victoriae</name>
    <dbReference type="NCBI Taxonomy" id="930091"/>
    <lineage>
        <taxon>Eukaryota</taxon>
        <taxon>Fungi</taxon>
        <taxon>Dikarya</taxon>
        <taxon>Ascomycota</taxon>
        <taxon>Pezizomycotina</taxon>
        <taxon>Dothideomycetes</taxon>
        <taxon>Pleosporomycetidae</taxon>
        <taxon>Pleosporales</taxon>
        <taxon>Pleosporineae</taxon>
        <taxon>Pleosporaceae</taxon>
        <taxon>Bipolaris</taxon>
    </lineage>
</organism>
<protein>
    <submittedName>
        <fullName evidence="1">Uncharacterized protein</fullName>
    </submittedName>
</protein>
<reference evidence="1 2" key="1">
    <citation type="journal article" date="2013" name="PLoS Genet.">
        <title>Comparative genome structure, secondary metabolite, and effector coding capacity across Cochliobolus pathogens.</title>
        <authorList>
            <person name="Condon B.J."/>
            <person name="Leng Y."/>
            <person name="Wu D."/>
            <person name="Bushley K.E."/>
            <person name="Ohm R.A."/>
            <person name="Otillar R."/>
            <person name="Martin J."/>
            <person name="Schackwitz W."/>
            <person name="Grimwood J."/>
            <person name="MohdZainudin N."/>
            <person name="Xue C."/>
            <person name="Wang R."/>
            <person name="Manning V.A."/>
            <person name="Dhillon B."/>
            <person name="Tu Z.J."/>
            <person name="Steffenson B.J."/>
            <person name="Salamov A."/>
            <person name="Sun H."/>
            <person name="Lowry S."/>
            <person name="LaButti K."/>
            <person name="Han J."/>
            <person name="Copeland A."/>
            <person name="Lindquist E."/>
            <person name="Barry K."/>
            <person name="Schmutz J."/>
            <person name="Baker S.E."/>
            <person name="Ciuffetti L.M."/>
            <person name="Grigoriev I.V."/>
            <person name="Zhong S."/>
            <person name="Turgeon B.G."/>
        </authorList>
    </citation>
    <scope>NUCLEOTIDE SEQUENCE [LARGE SCALE GENOMIC DNA]</scope>
    <source>
        <strain evidence="1 2">FI3</strain>
    </source>
</reference>
<evidence type="ECO:0000313" key="2">
    <source>
        <dbReference type="Proteomes" id="UP000054337"/>
    </source>
</evidence>
<dbReference type="Proteomes" id="UP000054337">
    <property type="component" value="Unassembled WGS sequence"/>
</dbReference>
<dbReference type="AlphaFoldDB" id="W7EJ98"/>
<dbReference type="GeneID" id="26259009"/>
<name>W7EJ98_BIPV3</name>
<keyword evidence="2" id="KW-1185">Reference proteome</keyword>
<dbReference type="EMBL" id="KI968703">
    <property type="protein sequence ID" value="EUN30768.1"/>
    <property type="molecule type" value="Genomic_DNA"/>
</dbReference>
<dbReference type="HOGENOM" id="CLU_2312694_0_0_1"/>